<name>A0A0D3KZR0_EMIH1</name>
<evidence type="ECO:0000313" key="1">
    <source>
        <dbReference type="EnsemblProtists" id="EOD41245"/>
    </source>
</evidence>
<proteinExistence type="predicted"/>
<sequence length="60" mass="6096">ASSTDIVCERRVLATLSPVTHRAVTGRFAACETLASPPPLATSAFPCAATRGTLAPCPLA</sequence>
<accession>A0A0D3KZR0</accession>
<dbReference type="PaxDb" id="2903-EOD41245"/>
<protein>
    <submittedName>
        <fullName evidence="1">Uncharacterized protein</fullName>
    </submittedName>
</protein>
<dbReference type="EnsemblProtists" id="EOD41245">
    <property type="protein sequence ID" value="EOD41245"/>
    <property type="gene ID" value="EMIHUDRAFT_351247"/>
</dbReference>
<keyword evidence="2" id="KW-1185">Reference proteome</keyword>
<dbReference type="AlphaFoldDB" id="A0A0D3KZR0"/>
<dbReference type="GeneID" id="17286515"/>
<dbReference type="RefSeq" id="XP_005793674.1">
    <property type="nucleotide sequence ID" value="XM_005793617.1"/>
</dbReference>
<evidence type="ECO:0000313" key="2">
    <source>
        <dbReference type="Proteomes" id="UP000013827"/>
    </source>
</evidence>
<dbReference type="HOGENOM" id="CLU_2948996_0_0_1"/>
<reference evidence="1" key="2">
    <citation type="submission" date="2024-10" db="UniProtKB">
        <authorList>
            <consortium name="EnsemblProtists"/>
        </authorList>
    </citation>
    <scope>IDENTIFICATION</scope>
</reference>
<organism evidence="1 2">
    <name type="scientific">Emiliania huxleyi (strain CCMP1516)</name>
    <dbReference type="NCBI Taxonomy" id="280463"/>
    <lineage>
        <taxon>Eukaryota</taxon>
        <taxon>Haptista</taxon>
        <taxon>Haptophyta</taxon>
        <taxon>Prymnesiophyceae</taxon>
        <taxon>Isochrysidales</taxon>
        <taxon>Noelaerhabdaceae</taxon>
        <taxon>Emiliania</taxon>
    </lineage>
</organism>
<dbReference type="Proteomes" id="UP000013827">
    <property type="component" value="Unassembled WGS sequence"/>
</dbReference>
<reference evidence="2" key="1">
    <citation type="journal article" date="2013" name="Nature">
        <title>Pan genome of the phytoplankton Emiliania underpins its global distribution.</title>
        <authorList>
            <person name="Read B.A."/>
            <person name="Kegel J."/>
            <person name="Klute M.J."/>
            <person name="Kuo A."/>
            <person name="Lefebvre S.C."/>
            <person name="Maumus F."/>
            <person name="Mayer C."/>
            <person name="Miller J."/>
            <person name="Monier A."/>
            <person name="Salamov A."/>
            <person name="Young J."/>
            <person name="Aguilar M."/>
            <person name="Claverie J.M."/>
            <person name="Frickenhaus S."/>
            <person name="Gonzalez K."/>
            <person name="Herman E.K."/>
            <person name="Lin Y.C."/>
            <person name="Napier J."/>
            <person name="Ogata H."/>
            <person name="Sarno A.F."/>
            <person name="Shmutz J."/>
            <person name="Schroeder D."/>
            <person name="de Vargas C."/>
            <person name="Verret F."/>
            <person name="von Dassow P."/>
            <person name="Valentin K."/>
            <person name="Van de Peer Y."/>
            <person name="Wheeler G."/>
            <person name="Dacks J.B."/>
            <person name="Delwiche C.F."/>
            <person name="Dyhrman S.T."/>
            <person name="Glockner G."/>
            <person name="John U."/>
            <person name="Richards T."/>
            <person name="Worden A.Z."/>
            <person name="Zhang X."/>
            <person name="Grigoriev I.V."/>
            <person name="Allen A.E."/>
            <person name="Bidle K."/>
            <person name="Borodovsky M."/>
            <person name="Bowler C."/>
            <person name="Brownlee C."/>
            <person name="Cock J.M."/>
            <person name="Elias M."/>
            <person name="Gladyshev V.N."/>
            <person name="Groth M."/>
            <person name="Guda C."/>
            <person name="Hadaegh A."/>
            <person name="Iglesias-Rodriguez M.D."/>
            <person name="Jenkins J."/>
            <person name="Jones B.M."/>
            <person name="Lawson T."/>
            <person name="Leese F."/>
            <person name="Lindquist E."/>
            <person name="Lobanov A."/>
            <person name="Lomsadze A."/>
            <person name="Malik S.B."/>
            <person name="Marsh M.E."/>
            <person name="Mackinder L."/>
            <person name="Mock T."/>
            <person name="Mueller-Roeber B."/>
            <person name="Pagarete A."/>
            <person name="Parker M."/>
            <person name="Probert I."/>
            <person name="Quesneville H."/>
            <person name="Raines C."/>
            <person name="Rensing S.A."/>
            <person name="Riano-Pachon D.M."/>
            <person name="Richier S."/>
            <person name="Rokitta S."/>
            <person name="Shiraiwa Y."/>
            <person name="Soanes D.M."/>
            <person name="van der Giezen M."/>
            <person name="Wahlund T.M."/>
            <person name="Williams B."/>
            <person name="Wilson W."/>
            <person name="Wolfe G."/>
            <person name="Wurch L.L."/>
        </authorList>
    </citation>
    <scope>NUCLEOTIDE SEQUENCE</scope>
</reference>
<dbReference type="KEGG" id="ehx:EMIHUDRAFT_351247"/>